<evidence type="ECO:0000256" key="2">
    <source>
        <dbReference type="SAM" id="MobiDB-lite"/>
    </source>
</evidence>
<dbReference type="EMBL" id="NCKW01002152">
    <property type="protein sequence ID" value="POM78116.1"/>
    <property type="molecule type" value="Genomic_DNA"/>
</dbReference>
<dbReference type="Proteomes" id="UP000237271">
    <property type="component" value="Unassembled WGS sequence"/>
</dbReference>
<dbReference type="PANTHER" id="PTHR35796:SF3">
    <property type="entry name" value="BHLH DOMAIN-CONTAINING PROTEIN"/>
    <property type="match status" value="1"/>
</dbReference>
<gene>
    <name evidence="3" type="ORF">PHPALM_4396</name>
</gene>
<proteinExistence type="predicted"/>
<feature type="coiled-coil region" evidence="1">
    <location>
        <begin position="172"/>
        <end position="210"/>
    </location>
</feature>
<feature type="region of interest" description="Disordered" evidence="2">
    <location>
        <begin position="77"/>
        <end position="120"/>
    </location>
</feature>
<feature type="compositionally biased region" description="Polar residues" evidence="2">
    <location>
        <begin position="77"/>
        <end position="97"/>
    </location>
</feature>
<reference evidence="3 4" key="1">
    <citation type="journal article" date="2017" name="Genome Biol. Evol.">
        <title>Phytophthora megakarya and P. palmivora, closely related causal agents of cacao black pod rot, underwent increases in genome sizes and gene numbers by different mechanisms.</title>
        <authorList>
            <person name="Ali S.S."/>
            <person name="Shao J."/>
            <person name="Lary D.J."/>
            <person name="Kronmiller B."/>
            <person name="Shen D."/>
            <person name="Strem M.D."/>
            <person name="Amoako-Attah I."/>
            <person name="Akrofi A.Y."/>
            <person name="Begoude B.A."/>
            <person name="Ten Hoopen G.M."/>
            <person name="Coulibaly K."/>
            <person name="Kebe B.I."/>
            <person name="Melnick R.L."/>
            <person name="Guiltinan M.J."/>
            <person name="Tyler B.M."/>
            <person name="Meinhardt L.W."/>
            <person name="Bailey B.A."/>
        </authorList>
    </citation>
    <scope>NUCLEOTIDE SEQUENCE [LARGE SCALE GENOMIC DNA]</scope>
    <source>
        <strain evidence="4">sbr112.9</strain>
    </source>
</reference>
<evidence type="ECO:0000256" key="1">
    <source>
        <dbReference type="SAM" id="Coils"/>
    </source>
</evidence>
<dbReference type="PANTHER" id="PTHR35796">
    <property type="entry name" value="HYPOTHETICAL CYTOSOLIC PROTEIN"/>
    <property type="match status" value="1"/>
</dbReference>
<protein>
    <recommendedName>
        <fullName evidence="5">M96 mating-specific protein family</fullName>
    </recommendedName>
</protein>
<dbReference type="AlphaFoldDB" id="A0A2P4YK00"/>
<organism evidence="3 4">
    <name type="scientific">Phytophthora palmivora</name>
    <dbReference type="NCBI Taxonomy" id="4796"/>
    <lineage>
        <taxon>Eukaryota</taxon>
        <taxon>Sar</taxon>
        <taxon>Stramenopiles</taxon>
        <taxon>Oomycota</taxon>
        <taxon>Peronosporomycetes</taxon>
        <taxon>Peronosporales</taxon>
        <taxon>Peronosporaceae</taxon>
        <taxon>Phytophthora</taxon>
    </lineage>
</organism>
<keyword evidence="4" id="KW-1185">Reference proteome</keyword>
<accession>A0A2P4YK00</accession>
<comment type="caution">
    <text evidence="3">The sequence shown here is derived from an EMBL/GenBank/DDBJ whole genome shotgun (WGS) entry which is preliminary data.</text>
</comment>
<keyword evidence="1" id="KW-0175">Coiled coil</keyword>
<name>A0A2P4YK00_9STRA</name>
<sequence length="474" mass="53687">MVNENKIINFSMDFVVPNAASSVPTTSSTVLNRTHSLELPDDLELESTGLDNDEGFQAALQLLEESDYLENLSNNLHKSETRSTPAENVDTSSTSGTDAEDSSVRHLPQATKPKTKKRHRISMKQQINALHGTVQELTTQLQSLETGVIQTSDSHNEQQSGNVSSMLWQQIAARQLERRQEAERDNAELRAMLEQQIQEAKNLKRILKRRSKIEMMEEMLGVKRHKMLANDKPDDGLNELRVLLQCTDEIYVGVDQKFTEKGMKFVPCPGQTRHVNRHAVNDVFLEVLVKQLVPFGEKVTEYAVWTALGQFAMQPLQSVKDVNGQVDFYAQNSQETSNTMMISYSAASSGFRSTDLLIVRIRKVVRKYVEENRIVFICRMETQPQHTSGRAAIKQRCNIRVIVEKSESVDDDSEMTTVIKSYYSISRHVPVDEDYRSYADVDMAITVWDEIIGRVTGDIESILLEGSVILRETT</sequence>
<dbReference type="OrthoDB" id="127530at2759"/>
<evidence type="ECO:0008006" key="5">
    <source>
        <dbReference type="Google" id="ProtNLM"/>
    </source>
</evidence>
<evidence type="ECO:0000313" key="3">
    <source>
        <dbReference type="EMBL" id="POM78116.1"/>
    </source>
</evidence>
<evidence type="ECO:0000313" key="4">
    <source>
        <dbReference type="Proteomes" id="UP000237271"/>
    </source>
</evidence>